<evidence type="ECO:0000256" key="3">
    <source>
        <dbReference type="ARBA" id="ARBA00021717"/>
    </source>
</evidence>
<dbReference type="PANTHER" id="PTHR30065">
    <property type="entry name" value="FLAGELLAR BIOSYNTHETIC PROTEIN FLIR"/>
    <property type="match status" value="1"/>
</dbReference>
<evidence type="ECO:0000256" key="6">
    <source>
        <dbReference type="ARBA" id="ARBA00022989"/>
    </source>
</evidence>
<evidence type="ECO:0000313" key="12">
    <source>
        <dbReference type="Proteomes" id="UP001556692"/>
    </source>
</evidence>
<dbReference type="InterPro" id="IPR002010">
    <property type="entry name" value="T3SS_IM_R"/>
</dbReference>
<evidence type="ECO:0000256" key="4">
    <source>
        <dbReference type="ARBA" id="ARBA00022475"/>
    </source>
</evidence>
<keyword evidence="11" id="KW-0969">Cilium</keyword>
<evidence type="ECO:0000256" key="1">
    <source>
        <dbReference type="ARBA" id="ARBA00002578"/>
    </source>
</evidence>
<gene>
    <name evidence="11" type="primary">fliR</name>
    <name evidence="11" type="ORF">ABGN05_00660</name>
</gene>
<evidence type="ECO:0000256" key="7">
    <source>
        <dbReference type="ARBA" id="ARBA00023136"/>
    </source>
</evidence>
<evidence type="ECO:0000256" key="9">
    <source>
        <dbReference type="NCBIfam" id="TIGR01400"/>
    </source>
</evidence>
<proteinExistence type="inferred from homology"/>
<dbReference type="InterPro" id="IPR006303">
    <property type="entry name" value="FliR"/>
</dbReference>
<evidence type="ECO:0000256" key="2">
    <source>
        <dbReference type="ARBA" id="ARBA00009772"/>
    </source>
</evidence>
<feature type="transmembrane region" description="Helical" evidence="10">
    <location>
        <begin position="67"/>
        <end position="85"/>
    </location>
</feature>
<feature type="transmembrane region" description="Helical" evidence="10">
    <location>
        <begin position="185"/>
        <end position="204"/>
    </location>
</feature>
<comment type="similarity">
    <text evidence="2 10">Belongs to the FliR/MopE/SpaR family.</text>
</comment>
<dbReference type="PANTHER" id="PTHR30065:SF8">
    <property type="entry name" value="FLAGELLAR BIOSYNTHETIC PROTEIN FLIR"/>
    <property type="match status" value="1"/>
</dbReference>
<evidence type="ECO:0000256" key="10">
    <source>
        <dbReference type="RuleBase" id="RU362071"/>
    </source>
</evidence>
<keyword evidence="7 10" id="KW-0472">Membrane</keyword>
<comment type="subcellular location">
    <subcellularLocation>
        <location evidence="10">Cell membrane</location>
        <topology evidence="10">Multi-pass membrane protein</topology>
    </subcellularLocation>
    <subcellularLocation>
        <location evidence="10">Bacterial flagellum basal body</location>
    </subcellularLocation>
</comment>
<feature type="transmembrane region" description="Helical" evidence="10">
    <location>
        <begin position="92"/>
        <end position="115"/>
    </location>
</feature>
<feature type="transmembrane region" description="Helical" evidence="10">
    <location>
        <begin position="121"/>
        <end position="139"/>
    </location>
</feature>
<evidence type="ECO:0000256" key="5">
    <source>
        <dbReference type="ARBA" id="ARBA00022692"/>
    </source>
</evidence>
<comment type="function">
    <text evidence="1 10">Role in flagellar biosynthesis.</text>
</comment>
<feature type="transmembrane region" description="Helical" evidence="10">
    <location>
        <begin position="6"/>
        <end position="26"/>
    </location>
</feature>
<comment type="caution">
    <text evidence="11">The sequence shown here is derived from an EMBL/GenBank/DDBJ whole genome shotgun (WGS) entry which is preliminary data.</text>
</comment>
<dbReference type="Pfam" id="PF01311">
    <property type="entry name" value="Bac_export_1"/>
    <property type="match status" value="1"/>
</dbReference>
<dbReference type="NCBIfam" id="TIGR01400">
    <property type="entry name" value="fliR"/>
    <property type="match status" value="1"/>
</dbReference>
<accession>A0ABV3SC77</accession>
<sequence>MSLLTNQLVIAAFLAFCRIGACFMLMPGLSSVRVPVQIRLFVAVAATFALLMHLWDSLVPFASREPVVLAGLVISEILIGALIGIMTRIYVLALQFIGTAMAMMMGFGGMVTPAIEEAEPQAPIANLITFSALMLLFVLNFHHEIIKGLVASYRIAPPNLLFSPRSALTDVTDTLSESFMVMLQLGSPFVAYGILVNLAIGFVNKMTPQIPIYFISLPFVLAGGLLLVYLGIGPMLHLFAEGFVPVTIGR</sequence>
<keyword evidence="8 10" id="KW-0975">Bacterial flagellum</keyword>
<evidence type="ECO:0000313" key="11">
    <source>
        <dbReference type="EMBL" id="MEX0404166.1"/>
    </source>
</evidence>
<keyword evidence="6 10" id="KW-1133">Transmembrane helix</keyword>
<dbReference type="Proteomes" id="UP001556692">
    <property type="component" value="Unassembled WGS sequence"/>
</dbReference>
<evidence type="ECO:0000256" key="8">
    <source>
        <dbReference type="ARBA" id="ARBA00023143"/>
    </source>
</evidence>
<keyword evidence="4 10" id="KW-1003">Cell membrane</keyword>
<protein>
    <recommendedName>
        <fullName evidence="3 9">Flagellar biosynthetic protein FliR</fullName>
    </recommendedName>
</protein>
<feature type="transmembrane region" description="Helical" evidence="10">
    <location>
        <begin position="210"/>
        <end position="232"/>
    </location>
</feature>
<dbReference type="EMBL" id="JBDPGJ010000001">
    <property type="protein sequence ID" value="MEX0404166.1"/>
    <property type="molecule type" value="Genomic_DNA"/>
</dbReference>
<keyword evidence="11" id="KW-0282">Flagellum</keyword>
<dbReference type="PRINTS" id="PR00953">
    <property type="entry name" value="TYPE3IMRPROT"/>
</dbReference>
<reference evidence="11 12" key="1">
    <citation type="submission" date="2024-05" db="EMBL/GenBank/DDBJ databases">
        <authorList>
            <person name="Jiang F."/>
        </authorList>
    </citation>
    <scope>NUCLEOTIDE SEQUENCE [LARGE SCALE GENOMIC DNA]</scope>
    <source>
        <strain evidence="11 12">LZ166</strain>
    </source>
</reference>
<name>A0ABV3SC77_9HYPH</name>
<organism evidence="11 12">
    <name type="scientific">Aquibium pacificus</name>
    <dbReference type="NCBI Taxonomy" id="3153579"/>
    <lineage>
        <taxon>Bacteria</taxon>
        <taxon>Pseudomonadati</taxon>
        <taxon>Pseudomonadota</taxon>
        <taxon>Alphaproteobacteria</taxon>
        <taxon>Hyphomicrobiales</taxon>
        <taxon>Phyllobacteriaceae</taxon>
        <taxon>Aquibium</taxon>
    </lineage>
</organism>
<keyword evidence="5 10" id="KW-0812">Transmembrane</keyword>
<feature type="transmembrane region" description="Helical" evidence="10">
    <location>
        <begin position="38"/>
        <end position="55"/>
    </location>
</feature>
<keyword evidence="12" id="KW-1185">Reference proteome</keyword>
<keyword evidence="11" id="KW-0966">Cell projection</keyword>
<dbReference type="RefSeq" id="WP_367952068.1">
    <property type="nucleotide sequence ID" value="NZ_JBDPGJ010000001.1"/>
</dbReference>